<keyword evidence="3" id="KW-1185">Reference proteome</keyword>
<dbReference type="GO" id="GO:0008233">
    <property type="term" value="F:peptidase activity"/>
    <property type="evidence" value="ECO:0007669"/>
    <property type="project" value="UniProtKB-KW"/>
</dbReference>
<evidence type="ECO:0000313" key="2">
    <source>
        <dbReference type="EMBL" id="MDR7191385.1"/>
    </source>
</evidence>
<dbReference type="Proteomes" id="UP001256588">
    <property type="component" value="Unassembled WGS sequence"/>
</dbReference>
<evidence type="ECO:0000313" key="3">
    <source>
        <dbReference type="Proteomes" id="UP001256588"/>
    </source>
</evidence>
<comment type="caution">
    <text evidence="2">The sequence shown here is derived from an EMBL/GenBank/DDBJ whole genome shotgun (WGS) entry which is preliminary data.</text>
</comment>
<keyword evidence="2" id="KW-0645">Protease</keyword>
<keyword evidence="1" id="KW-1133">Transmembrane helix</keyword>
<accession>A0ABU1XRJ5</accession>
<sequence length="92" mass="9630">MTDAQTFLDRGQAWLGLQGTTAFVGVFAAKLAAINLLPLPHLNGGQAALALTGLTGDGEGGWIRQLMIGSAVLWWLSAGSWCVAVAYHLLAH</sequence>
<feature type="transmembrane region" description="Helical" evidence="1">
    <location>
        <begin position="72"/>
        <end position="90"/>
    </location>
</feature>
<dbReference type="RefSeq" id="WP_310231515.1">
    <property type="nucleotide sequence ID" value="NZ_JAVDWO010000001.1"/>
</dbReference>
<organism evidence="2 3">
    <name type="scientific">Luteimonas terrae</name>
    <dbReference type="NCBI Taxonomy" id="1530191"/>
    <lineage>
        <taxon>Bacteria</taxon>
        <taxon>Pseudomonadati</taxon>
        <taxon>Pseudomonadota</taxon>
        <taxon>Gammaproteobacteria</taxon>
        <taxon>Lysobacterales</taxon>
        <taxon>Lysobacteraceae</taxon>
        <taxon>Luteimonas</taxon>
    </lineage>
</organism>
<evidence type="ECO:0000256" key="1">
    <source>
        <dbReference type="SAM" id="Phobius"/>
    </source>
</evidence>
<keyword evidence="1" id="KW-0812">Transmembrane</keyword>
<dbReference type="EMBL" id="JAVDWO010000001">
    <property type="protein sequence ID" value="MDR7191385.1"/>
    <property type="molecule type" value="Genomic_DNA"/>
</dbReference>
<name>A0ABU1XRJ5_9GAMM</name>
<protein>
    <submittedName>
        <fullName evidence="2">Membrane-associated protease RseP (Regulator of RpoE activity)</fullName>
    </submittedName>
</protein>
<reference evidence="2 3" key="1">
    <citation type="submission" date="2023-07" db="EMBL/GenBank/DDBJ databases">
        <title>Sorghum-associated microbial communities from plants grown in Nebraska, USA.</title>
        <authorList>
            <person name="Schachtman D."/>
        </authorList>
    </citation>
    <scope>NUCLEOTIDE SEQUENCE [LARGE SCALE GENOMIC DNA]</scope>
    <source>
        <strain evidence="2 3">4099</strain>
    </source>
</reference>
<dbReference type="GO" id="GO:0006508">
    <property type="term" value="P:proteolysis"/>
    <property type="evidence" value="ECO:0007669"/>
    <property type="project" value="UniProtKB-KW"/>
</dbReference>
<proteinExistence type="predicted"/>
<keyword evidence="1" id="KW-0472">Membrane</keyword>
<gene>
    <name evidence="2" type="ORF">J2W68_000087</name>
</gene>
<keyword evidence="2" id="KW-0378">Hydrolase</keyword>